<proteinExistence type="predicted"/>
<dbReference type="InParanoid" id="A0A074Z415"/>
<gene>
    <name evidence="1" type="ORF">AUEXF2481DRAFT_299955</name>
</gene>
<dbReference type="Proteomes" id="UP000030641">
    <property type="component" value="Unassembled WGS sequence"/>
</dbReference>
<name>A0A074Z415_AURSE</name>
<dbReference type="EMBL" id="KL584764">
    <property type="protein sequence ID" value="KEQ93746.1"/>
    <property type="molecule type" value="Genomic_DNA"/>
</dbReference>
<sequence length="85" mass="9914">MMCSGVLWSISVGRIRSMRWGKLRRIRHAGATETRRPACRQSLCCRIRLKRTSRGRFFLWSSRSIVEEVRFLCLGQQWTAMSPGP</sequence>
<reference evidence="1 2" key="1">
    <citation type="journal article" date="2014" name="BMC Genomics">
        <title>Genome sequencing of four Aureobasidium pullulans varieties: biotechnological potential, stress tolerance, and description of new species.</title>
        <authorList>
            <person name="Gostin Ar C."/>
            <person name="Ohm R.A."/>
            <person name="Kogej T."/>
            <person name="Sonjak S."/>
            <person name="Turk M."/>
            <person name="Zajc J."/>
            <person name="Zalar P."/>
            <person name="Grube M."/>
            <person name="Sun H."/>
            <person name="Han J."/>
            <person name="Sharma A."/>
            <person name="Chiniquy J."/>
            <person name="Ngan C.Y."/>
            <person name="Lipzen A."/>
            <person name="Barry K."/>
            <person name="Grigoriev I.V."/>
            <person name="Gunde-Cimerman N."/>
        </authorList>
    </citation>
    <scope>NUCLEOTIDE SEQUENCE [LARGE SCALE GENOMIC DNA]</scope>
    <source>
        <strain evidence="1 2">EXF-2481</strain>
    </source>
</reference>
<evidence type="ECO:0000313" key="1">
    <source>
        <dbReference type="EMBL" id="KEQ93746.1"/>
    </source>
</evidence>
<accession>A0A074Z415</accession>
<dbReference type="HOGENOM" id="CLU_2512264_0_0_1"/>
<dbReference type="RefSeq" id="XP_013342402.1">
    <property type="nucleotide sequence ID" value="XM_013486948.1"/>
</dbReference>
<dbReference type="AlphaFoldDB" id="A0A074Z415"/>
<dbReference type="GeneID" id="25364091"/>
<protein>
    <submittedName>
        <fullName evidence="1">Uncharacterized protein</fullName>
    </submittedName>
</protein>
<evidence type="ECO:0000313" key="2">
    <source>
        <dbReference type="Proteomes" id="UP000030641"/>
    </source>
</evidence>
<keyword evidence="2" id="KW-1185">Reference proteome</keyword>
<organism evidence="1 2">
    <name type="scientific">Aureobasidium subglaciale (strain EXF-2481)</name>
    <name type="common">Aureobasidium pullulans var. subglaciale</name>
    <dbReference type="NCBI Taxonomy" id="1043005"/>
    <lineage>
        <taxon>Eukaryota</taxon>
        <taxon>Fungi</taxon>
        <taxon>Dikarya</taxon>
        <taxon>Ascomycota</taxon>
        <taxon>Pezizomycotina</taxon>
        <taxon>Dothideomycetes</taxon>
        <taxon>Dothideomycetidae</taxon>
        <taxon>Dothideales</taxon>
        <taxon>Saccotheciaceae</taxon>
        <taxon>Aureobasidium</taxon>
    </lineage>
</organism>